<evidence type="ECO:0000313" key="1">
    <source>
        <dbReference type="EMBL" id="OAB74460.1"/>
    </source>
</evidence>
<protein>
    <recommendedName>
        <fullName evidence="3">Nucleotidyl transferase AbiEii/AbiGii toxin family protein</fullName>
    </recommendedName>
</protein>
<name>A0A167DJQ4_9BACL</name>
<organism evidence="1 2">
    <name type="scientific">Paenibacillus crassostreae</name>
    <dbReference type="NCBI Taxonomy" id="1763538"/>
    <lineage>
        <taxon>Bacteria</taxon>
        <taxon>Bacillati</taxon>
        <taxon>Bacillota</taxon>
        <taxon>Bacilli</taxon>
        <taxon>Bacillales</taxon>
        <taxon>Paenibacillaceae</taxon>
        <taxon>Paenibacillus</taxon>
    </lineage>
</organism>
<dbReference type="OrthoDB" id="2678373at2"/>
<evidence type="ECO:0000313" key="2">
    <source>
        <dbReference type="Proteomes" id="UP000077134"/>
    </source>
</evidence>
<dbReference type="KEGG" id="pcx:LPB68_03610"/>
<comment type="caution">
    <text evidence="1">The sequence shown here is derived from an EMBL/GenBank/DDBJ whole genome shotgun (WGS) entry which is preliminary data.</text>
</comment>
<reference evidence="1 2" key="1">
    <citation type="submission" date="2016-02" db="EMBL/GenBank/DDBJ databases">
        <title>Paenibacillus sp. LPB0068, isolated from Crassostrea gigas.</title>
        <authorList>
            <person name="Shin S.-K."/>
            <person name="Yi H."/>
        </authorList>
    </citation>
    <scope>NUCLEOTIDE SEQUENCE [LARGE SCALE GENOMIC DNA]</scope>
    <source>
        <strain evidence="1 2">LPB0068</strain>
    </source>
</reference>
<evidence type="ECO:0008006" key="3">
    <source>
        <dbReference type="Google" id="ProtNLM"/>
    </source>
</evidence>
<sequence length="203" mass="23706">MHHLTNELQQVLKMTAKCLNSTNQKWLLGGSCSLILQEVKVHIPPRDIDLYADAKAVEMLHTAIKKWSVDEQELNKEGLYSSILSHYVLNDAQIELVGDFRISSNTFEYSVKVEDTLWTDAPEIELDGVQMCLTPLSHELIFNMLRERIDRYEAIAMRMREELEKHLPLLEKLVRHHWLEENQILLIAKLLEAPTLLRYMSKR</sequence>
<proteinExistence type="predicted"/>
<keyword evidence="2" id="KW-1185">Reference proteome</keyword>
<dbReference type="InterPro" id="IPR043519">
    <property type="entry name" value="NT_sf"/>
</dbReference>
<dbReference type="Gene3D" id="3.30.460.40">
    <property type="match status" value="1"/>
</dbReference>
<dbReference type="STRING" id="1763538.LPB68_03610"/>
<dbReference type="SUPFAM" id="SSF81301">
    <property type="entry name" value="Nucleotidyltransferase"/>
    <property type="match status" value="1"/>
</dbReference>
<dbReference type="RefSeq" id="WP_068657793.1">
    <property type="nucleotide sequence ID" value="NZ_CP017770.1"/>
</dbReference>
<dbReference type="EMBL" id="LSFN01000014">
    <property type="protein sequence ID" value="OAB74460.1"/>
    <property type="molecule type" value="Genomic_DNA"/>
</dbReference>
<gene>
    <name evidence="1" type="ORF">PNBC_10350</name>
</gene>
<accession>A0A167DJQ4</accession>
<dbReference type="AlphaFoldDB" id="A0A167DJQ4"/>
<dbReference type="Proteomes" id="UP000077134">
    <property type="component" value="Unassembled WGS sequence"/>
</dbReference>